<accession>A0A0K6IIM8</accession>
<dbReference type="STRING" id="1137284.GCA_001418205_01013"/>
<dbReference type="SUPFAM" id="SSF63825">
    <property type="entry name" value="YWTD domain"/>
    <property type="match status" value="1"/>
</dbReference>
<evidence type="ECO:0000313" key="2">
    <source>
        <dbReference type="Proteomes" id="UP000182769"/>
    </source>
</evidence>
<dbReference type="RefSeq" id="WP_055462142.1">
    <property type="nucleotide sequence ID" value="NZ_CYHG01000003.1"/>
</dbReference>
<dbReference type="EMBL" id="CYHG01000003">
    <property type="protein sequence ID" value="CUB03167.1"/>
    <property type="molecule type" value="Genomic_DNA"/>
</dbReference>
<keyword evidence="2" id="KW-1185">Reference proteome</keyword>
<dbReference type="Proteomes" id="UP000182769">
    <property type="component" value="Unassembled WGS sequence"/>
</dbReference>
<name>A0A0K6IIM8_9GAMM</name>
<sequence>MSAGAGFFYSFDSEHWEFSTGHAFKLSGNLYLGGAIGFGAIRKLDVPIPATSSSLFAGLRSNGDLYYSSGNIFYRDSPDGPVSSVSFGSSKAKQMHSAFIFNDEPFSIHNDGRVMRYLEGDLSNPEESFHRYPFAGIAGATRIDASIYNIIPRDGIGSGNACCYKDNGFTRYSVGAEGLLEKMSLTQPYQPESGLVVARIYLETDVGTSLGILRGIDVSLDGLRFYILDGGNDRVYRYETTTSGDIFQLAYHSHAVTSGSLTPYGPLLVANDESSYIFNAYDDGDVRKILLSVPGDLSAYLTQQNLDISGYFDYLPSVCVAGNGLYIFGRSDVNHLSRYTLDELGDVRSANLNSKQSIDLSSYAGVSPSNLVSISDDGTRLYFNNGWIMQLSAAWDLESTITVYNSADGTKPYVLTKWNASTGEVQNTYPIDENIRYLNRIDDTTVFGVIGKDFVSYDYVNNQRLSTYEANAYSPSSTPTVKGIFLNDESQIVSAISGIEGAQNTLYAFDGAFSVTMFGGNV</sequence>
<protein>
    <submittedName>
        <fullName evidence="1">Uncharacterized protein</fullName>
    </submittedName>
</protein>
<dbReference type="OrthoDB" id="6091599at2"/>
<reference evidence="2" key="1">
    <citation type="submission" date="2015-08" db="EMBL/GenBank/DDBJ databases">
        <authorList>
            <person name="Varghese N."/>
        </authorList>
    </citation>
    <scope>NUCLEOTIDE SEQUENCE [LARGE SCALE GENOMIC DNA]</scope>
    <source>
        <strain evidence="2">JCM 18476</strain>
    </source>
</reference>
<proteinExistence type="predicted"/>
<gene>
    <name evidence="1" type="ORF">Ga0061065_10315</name>
</gene>
<organism evidence="1 2">
    <name type="scientific">Marinomonas fungiae</name>
    <dbReference type="NCBI Taxonomy" id="1137284"/>
    <lineage>
        <taxon>Bacteria</taxon>
        <taxon>Pseudomonadati</taxon>
        <taxon>Pseudomonadota</taxon>
        <taxon>Gammaproteobacteria</taxon>
        <taxon>Oceanospirillales</taxon>
        <taxon>Oceanospirillaceae</taxon>
        <taxon>Marinomonas</taxon>
    </lineage>
</organism>
<dbReference type="AlphaFoldDB" id="A0A0K6IIM8"/>
<evidence type="ECO:0000313" key="1">
    <source>
        <dbReference type="EMBL" id="CUB03167.1"/>
    </source>
</evidence>